<feature type="transmembrane region" description="Helical" evidence="6">
    <location>
        <begin position="245"/>
        <end position="263"/>
    </location>
</feature>
<dbReference type="GO" id="GO:1990961">
    <property type="term" value="P:xenobiotic detoxification by transmembrane export across the plasma membrane"/>
    <property type="evidence" value="ECO:0007669"/>
    <property type="project" value="TreeGrafter"/>
</dbReference>
<keyword evidence="7" id="KW-0732">Signal</keyword>
<dbReference type="Gene3D" id="1.20.1720.10">
    <property type="entry name" value="Multidrug resistance protein D"/>
    <property type="match status" value="1"/>
</dbReference>
<dbReference type="GO" id="GO:0015385">
    <property type="term" value="F:sodium:proton antiporter activity"/>
    <property type="evidence" value="ECO:0007669"/>
    <property type="project" value="TreeGrafter"/>
</dbReference>
<dbReference type="Pfam" id="PF07690">
    <property type="entry name" value="MFS_1"/>
    <property type="match status" value="1"/>
</dbReference>
<dbReference type="InterPro" id="IPR011701">
    <property type="entry name" value="MFS"/>
</dbReference>
<feature type="transmembrane region" description="Helical" evidence="6">
    <location>
        <begin position="210"/>
        <end position="239"/>
    </location>
</feature>
<keyword evidence="4 6" id="KW-1133">Transmembrane helix</keyword>
<keyword evidence="10" id="KW-1185">Reference proteome</keyword>
<dbReference type="InterPro" id="IPR005829">
    <property type="entry name" value="Sugar_transporter_CS"/>
</dbReference>
<accession>A0A220VF74</accession>
<evidence type="ECO:0000256" key="3">
    <source>
        <dbReference type="ARBA" id="ARBA00022692"/>
    </source>
</evidence>
<feature type="transmembrane region" description="Helical" evidence="6">
    <location>
        <begin position="161"/>
        <end position="180"/>
    </location>
</feature>
<feature type="transmembrane region" description="Helical" evidence="6">
    <location>
        <begin position="44"/>
        <end position="64"/>
    </location>
</feature>
<keyword evidence="5 6" id="KW-0472">Membrane</keyword>
<feature type="signal peptide" evidence="7">
    <location>
        <begin position="1"/>
        <end position="20"/>
    </location>
</feature>
<evidence type="ECO:0000256" key="2">
    <source>
        <dbReference type="ARBA" id="ARBA00022448"/>
    </source>
</evidence>
<dbReference type="InterPro" id="IPR036259">
    <property type="entry name" value="MFS_trans_sf"/>
</dbReference>
<protein>
    <recommendedName>
        <fullName evidence="8">Major facilitator superfamily (MFS) profile domain-containing protein</fullName>
    </recommendedName>
</protein>
<dbReference type="KEGG" id="pmai:CF386_08030"/>
<proteinExistence type="predicted"/>
<dbReference type="PANTHER" id="PTHR23502:SF132">
    <property type="entry name" value="POLYAMINE TRANSPORTER 2-RELATED"/>
    <property type="match status" value="1"/>
</dbReference>
<dbReference type="Proteomes" id="UP000242175">
    <property type="component" value="Chromosome small"/>
</dbReference>
<feature type="transmembrane region" description="Helical" evidence="6">
    <location>
        <begin position="71"/>
        <end position="91"/>
    </location>
</feature>
<dbReference type="PANTHER" id="PTHR23502">
    <property type="entry name" value="MAJOR FACILITATOR SUPERFAMILY"/>
    <property type="match status" value="1"/>
</dbReference>
<dbReference type="EMBL" id="CP022356">
    <property type="protein sequence ID" value="ASK79007.1"/>
    <property type="molecule type" value="Genomic_DNA"/>
</dbReference>
<name>A0A220VF74_9GAMM</name>
<dbReference type="RefSeq" id="WP_089073915.1">
    <property type="nucleotide sequence ID" value="NZ_CP022356.1"/>
</dbReference>
<keyword evidence="2" id="KW-0813">Transport</keyword>
<dbReference type="OrthoDB" id="9812221at2"/>
<comment type="subcellular location">
    <subcellularLocation>
        <location evidence="1">Membrane</location>
        <topology evidence="1">Multi-pass membrane protein</topology>
    </subcellularLocation>
</comment>
<evidence type="ECO:0000313" key="9">
    <source>
        <dbReference type="EMBL" id="ASK79007.1"/>
    </source>
</evidence>
<evidence type="ECO:0000256" key="6">
    <source>
        <dbReference type="SAM" id="Phobius"/>
    </source>
</evidence>
<evidence type="ECO:0000256" key="5">
    <source>
        <dbReference type="ARBA" id="ARBA00023136"/>
    </source>
</evidence>
<organism evidence="9 10">
    <name type="scientific">Paraphotobacterium marinum</name>
    <dbReference type="NCBI Taxonomy" id="1755811"/>
    <lineage>
        <taxon>Bacteria</taxon>
        <taxon>Pseudomonadati</taxon>
        <taxon>Pseudomonadota</taxon>
        <taxon>Gammaproteobacteria</taxon>
        <taxon>Vibrionales</taxon>
        <taxon>Vibrionaceae</taxon>
        <taxon>Paraphotobacterium</taxon>
    </lineage>
</organism>
<evidence type="ECO:0000256" key="1">
    <source>
        <dbReference type="ARBA" id="ARBA00004141"/>
    </source>
</evidence>
<dbReference type="AlphaFoldDB" id="A0A220VF74"/>
<evidence type="ECO:0000256" key="4">
    <source>
        <dbReference type="ARBA" id="ARBA00022989"/>
    </source>
</evidence>
<evidence type="ECO:0000259" key="8">
    <source>
        <dbReference type="PROSITE" id="PS50850"/>
    </source>
</evidence>
<dbReference type="InterPro" id="IPR020846">
    <property type="entry name" value="MFS_dom"/>
</dbReference>
<evidence type="ECO:0000256" key="7">
    <source>
        <dbReference type="SAM" id="SignalP"/>
    </source>
</evidence>
<feature type="chain" id="PRO_5012600884" description="Major facilitator superfamily (MFS) profile domain-containing protein" evidence="7">
    <location>
        <begin position="21"/>
        <end position="279"/>
    </location>
</feature>
<dbReference type="PROSITE" id="PS00216">
    <property type="entry name" value="SUGAR_TRANSPORT_1"/>
    <property type="match status" value="1"/>
</dbReference>
<feature type="domain" description="Major facilitator superfamily (MFS) profile" evidence="8">
    <location>
        <begin position="6"/>
        <end position="279"/>
    </location>
</feature>
<evidence type="ECO:0000313" key="10">
    <source>
        <dbReference type="Proteomes" id="UP000242175"/>
    </source>
</evidence>
<gene>
    <name evidence="9" type="ORF">CF386_08030</name>
</gene>
<feature type="transmembrane region" description="Helical" evidence="6">
    <location>
        <begin position="97"/>
        <end position="118"/>
    </location>
</feature>
<reference evidence="9 10" key="1">
    <citation type="journal article" date="2016" name="Int. J. Syst. Evol. Microbiol.">
        <title>Paraphotobacterium marinum gen. nov., sp. nov., a member of the family Vibrionaceae, isolated from surface seawater.</title>
        <authorList>
            <person name="Huang Z."/>
            <person name="Dong C."/>
            <person name="Shao Z."/>
        </authorList>
    </citation>
    <scope>NUCLEOTIDE SEQUENCE [LARGE SCALE GENOMIC DNA]</scope>
    <source>
        <strain evidence="9 10">NSCS20N07D</strain>
    </source>
</reference>
<keyword evidence="3 6" id="KW-0812">Transmembrane</keyword>
<dbReference type="GO" id="GO:0005886">
    <property type="term" value="C:plasma membrane"/>
    <property type="evidence" value="ECO:0007669"/>
    <property type="project" value="TreeGrafter"/>
</dbReference>
<dbReference type="SUPFAM" id="SSF103473">
    <property type="entry name" value="MFS general substrate transporter"/>
    <property type="match status" value="1"/>
</dbReference>
<feature type="transmembrane region" description="Helical" evidence="6">
    <location>
        <begin position="130"/>
        <end position="149"/>
    </location>
</feature>
<dbReference type="PROSITE" id="PS50850">
    <property type="entry name" value="MFS"/>
    <property type="match status" value="1"/>
</dbReference>
<sequence>MSTIKIILLSVLMASAYFFASDMYAPSLPSMAKALQVSATTAQQTVTDFLIAFSLIQIFIGPLSERFGRRYIALLSSILFFIGAIFCLLSYNLNMLIIGRILQGFAAGSLFLLARVIMQDSFDKEKLTSLLTWTGILFMTLPALTPTLGGFLEHYYGWKGSFFFMVLQSILIFILLVFFLKETNLNKNMDAHKPKKIFNDYKQIIKNFTFLTYTLFAVISVSGILVFYLMGSFIAIQTFHISPKIYGLSSLILISSSISGRFFTLNFLKKKFSEYYCFL</sequence>